<dbReference type="EMBL" id="SMYL01000001">
    <property type="protein sequence ID" value="TDK68018.1"/>
    <property type="molecule type" value="Genomic_DNA"/>
</dbReference>
<evidence type="ECO:0000256" key="2">
    <source>
        <dbReference type="ARBA" id="ARBA00022837"/>
    </source>
</evidence>
<organism evidence="4 5">
    <name type="scientific">Sapientia aquatica</name>
    <dbReference type="NCBI Taxonomy" id="1549640"/>
    <lineage>
        <taxon>Bacteria</taxon>
        <taxon>Pseudomonadati</taxon>
        <taxon>Pseudomonadota</taxon>
        <taxon>Betaproteobacteria</taxon>
        <taxon>Burkholderiales</taxon>
        <taxon>Oxalobacteraceae</taxon>
        <taxon>Sapientia</taxon>
    </lineage>
</organism>
<accession>A0A4R5W4P3</accession>
<gene>
    <name evidence="4" type="ORF">E2I14_00210</name>
</gene>
<evidence type="ECO:0000313" key="4">
    <source>
        <dbReference type="EMBL" id="TDK68018.1"/>
    </source>
</evidence>
<feature type="domain" description="PilY1 beta-propeller" evidence="3">
    <location>
        <begin position="637"/>
        <end position="1037"/>
    </location>
</feature>
<reference evidence="4 5" key="1">
    <citation type="submission" date="2019-03" db="EMBL/GenBank/DDBJ databases">
        <title>Sapientia aquatica gen. nov., sp. nov., isolated from a crater lake.</title>
        <authorList>
            <person name="Felfoldi T."/>
            <person name="Szabo A."/>
            <person name="Toth E."/>
            <person name="Schumann P."/>
            <person name="Keki Z."/>
            <person name="Marialigeti K."/>
            <person name="Mathe I."/>
        </authorList>
    </citation>
    <scope>NUCLEOTIDE SEQUENCE [LARGE SCALE GENOMIC DNA]</scope>
    <source>
        <strain evidence="4 5">SA-152</strain>
    </source>
</reference>
<dbReference type="Pfam" id="PF05567">
    <property type="entry name" value="T4P_PilY1"/>
    <property type="match status" value="1"/>
</dbReference>
<sequence>MKKEFINMKKYSISVTGAFVMVALTPLFSYAQITVQEDFNTNKLTHPWIAINGACLTASTDYSTKGATVPNGTVPGCVDGSGNANQYYAKLGSTLVGGKTGGKLPDASLSGALRLTNGASSGMSSTNGNNETGAIISGNSFPSNQGLHITFNTLTWGGNAYNNGKQNSGADGINFFLLDASKYSTDSSGIYVVNATGSFGGALGYDCSPGKSPPDGFSGGFLGLGIDEYGNYANKGDNGSAYDPLSPGVLYNAITLRGPGDITGKTFPTSNGQATGVNPGQGPIVSPANVCKYGFYTTSATPTSSTTSVSIAGSPKSSTTTYTPDYKNNVVTEVVYNVGKSSYTTTTNVYPFTLVKDYPILTKPQALAGGNVIFNQEYIATPQRQNAIPISYTVDITSGGLLSISYSYNNGVSTPVITNASILDKVTYPTTGLPDNFLYGFAAGTGGGSNNHEITCFKAAQYTDSSSSAGGNIPQNTQVKDKSGEQIYLASYNPTFWSGSLTATALYVKSDGSVGIGNVDSNGKFTDSSALWDAGCVLTGVVTGQTCVTTKGGPVAAQSSSSRFISTWSGSNTAGAAGTTFSSGNFGNFPSNSQTALNDSTVTPGSSDSLGSARVDYLRGDRSREVTKVFRTRRSVLGDIINSSPVSVGAPSGSYPTTGSWVDLIQPSDSMKEGTSYATFQSKNSSRLNLVLAGANDGMLHAFQAGTWSNGTFSQTNNDGKEAFAYVPSLALNTIHNNYDIGEFDYMGMLYAHNAFVDATPGFGDLYYNNAWHTWAVGGLGAGGNLTGVNDNPAGTAVGAIYALDITNVAVPETDASVNSRVMGDWNSNTITCDNNNSCGQFLGSTYGTPIIKRLHSGNWAIIFGNGLNSAKGTSGIFVGEITGAGPTVTFHYYDTGAGPVIDTAQIDPLTNKVSTIKNPASNGMTYVTGADLDGDHIVDYVYGGDSVGNIWRFDLTSTDPTKWGNSPFNLFNATNSSGNGLQPITTAPIVSAITYNSTQRVMINFGTGRQYPQSLNVAASYAPAGQELYGIWDWNMDAWNKLQSTQYVSLSKSPGTINTSNLTTQTLTDLKSLGINFGTNNVTGASQGYTASSIPICFPDVTGCSGPGTVTPSYGWVLALPNTGEEIIYNPTINNGILFVNSIIPSNIDNLSCTAQPPSGFSYAIDAGTGGASVGVFNPASDIPSSTPVVGVGISGVGTPYFAIAADPKNNTVTTMITQTQQGNPIGFKVNLGSSGTGPAGSNRLTWLEIR</sequence>
<name>A0A4R5W4P3_9BURK</name>
<dbReference type="OrthoDB" id="7156875at2"/>
<evidence type="ECO:0000259" key="3">
    <source>
        <dbReference type="Pfam" id="PF05567"/>
    </source>
</evidence>
<keyword evidence="2" id="KW-0106">Calcium</keyword>
<comment type="caution">
    <text evidence="4">The sequence shown here is derived from an EMBL/GenBank/DDBJ whole genome shotgun (WGS) entry which is preliminary data.</text>
</comment>
<keyword evidence="5" id="KW-1185">Reference proteome</keyword>
<dbReference type="AlphaFoldDB" id="A0A4R5W4P3"/>
<dbReference type="Proteomes" id="UP000294829">
    <property type="component" value="Unassembled WGS sequence"/>
</dbReference>
<dbReference type="GO" id="GO:0046872">
    <property type="term" value="F:metal ion binding"/>
    <property type="evidence" value="ECO:0007669"/>
    <property type="project" value="UniProtKB-KW"/>
</dbReference>
<dbReference type="InterPro" id="IPR008707">
    <property type="entry name" value="B-propeller_PilY1"/>
</dbReference>
<proteinExistence type="predicted"/>
<protein>
    <submittedName>
        <fullName evidence="4">Pilus assembly protein PilY</fullName>
    </submittedName>
</protein>
<evidence type="ECO:0000313" key="5">
    <source>
        <dbReference type="Proteomes" id="UP000294829"/>
    </source>
</evidence>
<evidence type="ECO:0000256" key="1">
    <source>
        <dbReference type="ARBA" id="ARBA00022723"/>
    </source>
</evidence>
<keyword evidence="1" id="KW-0479">Metal-binding</keyword>